<gene>
    <name evidence="2" type="ORF">CPB83DRAFT_896960</name>
</gene>
<dbReference type="AlphaFoldDB" id="A0A9P6EAF6"/>
<feature type="compositionally biased region" description="Polar residues" evidence="1">
    <location>
        <begin position="31"/>
        <end position="48"/>
    </location>
</feature>
<evidence type="ECO:0000313" key="2">
    <source>
        <dbReference type="EMBL" id="KAF9525516.1"/>
    </source>
</evidence>
<comment type="caution">
    <text evidence="2">The sequence shown here is derived from an EMBL/GenBank/DDBJ whole genome shotgun (WGS) entry which is preliminary data.</text>
</comment>
<sequence length="412" mass="46199">MPDWRGRGRGRVYGSSTDQPWRGQGRGRAQSGPSGSRGATSPLSTPSERTVLRSVRGMPQTRGLLTADPDALASQRRMNLMASVSRSSGLEKDGDDHGVVIELQLRICSLKHHSTQEEYRKFIQEKEDHALRTFQNSSSETEKERKTRIETQENVLILFRKLREGVASSNRDDSFAYEVYETSLYLSVLFDSPKQTISIIPHLSSRTPDLRPICQSVYSLLGSILHYLVVYYPSQGQYFQYLQSIPSSTLSRSPQSEPHTWLSALSRSLRARNYAKLSLLTSKATILDVIQKAPSNGTGLIQPDQSNHGLPHHQADSKLGQDAVLHLLQALRQKSAVTTWSVLRSAYREISTADTAEGKSTSKWLQKSLLLEAVTSKAQDEKAESWLLSKIDLGYVRKKEDVEGRWIVCKAR</sequence>
<reference evidence="2" key="1">
    <citation type="submission" date="2020-11" db="EMBL/GenBank/DDBJ databases">
        <authorList>
            <consortium name="DOE Joint Genome Institute"/>
            <person name="Ahrendt S."/>
            <person name="Riley R."/>
            <person name="Andreopoulos W."/>
            <person name="Labutti K."/>
            <person name="Pangilinan J."/>
            <person name="Ruiz-Duenas F.J."/>
            <person name="Barrasa J.M."/>
            <person name="Sanchez-Garcia M."/>
            <person name="Camarero S."/>
            <person name="Miyauchi S."/>
            <person name="Serrano A."/>
            <person name="Linde D."/>
            <person name="Babiker R."/>
            <person name="Drula E."/>
            <person name="Ayuso-Fernandez I."/>
            <person name="Pacheco R."/>
            <person name="Padilla G."/>
            <person name="Ferreira P."/>
            <person name="Barriuso J."/>
            <person name="Kellner H."/>
            <person name="Castanera R."/>
            <person name="Alfaro M."/>
            <person name="Ramirez L."/>
            <person name="Pisabarro A.G."/>
            <person name="Kuo A."/>
            <person name="Tritt A."/>
            <person name="Lipzen A."/>
            <person name="He G."/>
            <person name="Yan M."/>
            <person name="Ng V."/>
            <person name="Cullen D."/>
            <person name="Martin F."/>
            <person name="Rosso M.-N."/>
            <person name="Henrissat B."/>
            <person name="Hibbett D."/>
            <person name="Martinez A.T."/>
            <person name="Grigoriev I.V."/>
        </authorList>
    </citation>
    <scope>NUCLEOTIDE SEQUENCE</scope>
    <source>
        <strain evidence="2">CBS 506.95</strain>
    </source>
</reference>
<evidence type="ECO:0000313" key="3">
    <source>
        <dbReference type="Proteomes" id="UP000807306"/>
    </source>
</evidence>
<keyword evidence="3" id="KW-1185">Reference proteome</keyword>
<accession>A0A9P6EAF6</accession>
<organism evidence="2 3">
    <name type="scientific">Crepidotus variabilis</name>
    <dbReference type="NCBI Taxonomy" id="179855"/>
    <lineage>
        <taxon>Eukaryota</taxon>
        <taxon>Fungi</taxon>
        <taxon>Dikarya</taxon>
        <taxon>Basidiomycota</taxon>
        <taxon>Agaricomycotina</taxon>
        <taxon>Agaricomycetes</taxon>
        <taxon>Agaricomycetidae</taxon>
        <taxon>Agaricales</taxon>
        <taxon>Agaricineae</taxon>
        <taxon>Crepidotaceae</taxon>
        <taxon>Crepidotus</taxon>
    </lineage>
</organism>
<dbReference type="EMBL" id="MU157883">
    <property type="protein sequence ID" value="KAF9525516.1"/>
    <property type="molecule type" value="Genomic_DNA"/>
</dbReference>
<evidence type="ECO:0000256" key="1">
    <source>
        <dbReference type="SAM" id="MobiDB-lite"/>
    </source>
</evidence>
<dbReference type="Proteomes" id="UP000807306">
    <property type="component" value="Unassembled WGS sequence"/>
</dbReference>
<dbReference type="PANTHER" id="PTHR39398">
    <property type="entry name" value="YALI0F14311P"/>
    <property type="match status" value="1"/>
</dbReference>
<proteinExistence type="predicted"/>
<protein>
    <submittedName>
        <fullName evidence="2">Uncharacterized protein</fullName>
    </submittedName>
</protein>
<dbReference type="OrthoDB" id="2100128at2759"/>
<dbReference type="PANTHER" id="PTHR39398:SF1">
    <property type="entry name" value="CSN8_PSMD8_EIF3K DOMAIN-CONTAINING PROTEIN"/>
    <property type="match status" value="1"/>
</dbReference>
<name>A0A9P6EAF6_9AGAR</name>
<feature type="region of interest" description="Disordered" evidence="1">
    <location>
        <begin position="1"/>
        <end position="49"/>
    </location>
</feature>